<evidence type="ECO:0000313" key="2">
    <source>
        <dbReference type="EMBL" id="TXB57032.1"/>
    </source>
</evidence>
<sequence>MNSKLYTLVTIFAFLLPVSASAQFDCCSAQAYGGETLSIPTVESGNDNDSFAGTCLAGGENSSYYFTFEAQTSGTFEVLINPIGTNDYDFALMQGACPGNPGASVVACSFAAPGGNFPTGISSDPLGSFGVAQTNGWVATVNLTQGSVYVLIVDNFTDNASGFTIRTAGTATIGPPSGGSGQDPVINPVGPFCPGDPSVTLTANPPGGTWGGAASASGVFIPNSPGIQTVTYAVTGEGICPPEAELQITVFSPPNPIINPPPTACSNGSPFFMTASPAGGTWGGAAAPNGQVSPSAL</sequence>
<feature type="non-terminal residue" evidence="2">
    <location>
        <position position="297"/>
    </location>
</feature>
<feature type="chain" id="PRO_5022982748" evidence="1">
    <location>
        <begin position="23"/>
        <end position="297"/>
    </location>
</feature>
<gene>
    <name evidence="2" type="ORF">FRY97_21780</name>
</gene>
<protein>
    <submittedName>
        <fullName evidence="2">Uncharacterized protein</fullName>
    </submittedName>
</protein>
<accession>A0A5C6RH03</accession>
<keyword evidence="3" id="KW-1185">Reference proteome</keyword>
<dbReference type="AlphaFoldDB" id="A0A5C6RH03"/>
<comment type="caution">
    <text evidence="2">The sequence shown here is derived from an EMBL/GenBank/DDBJ whole genome shotgun (WGS) entry which is preliminary data.</text>
</comment>
<proteinExistence type="predicted"/>
<evidence type="ECO:0000313" key="3">
    <source>
        <dbReference type="Proteomes" id="UP000321580"/>
    </source>
</evidence>
<evidence type="ECO:0000256" key="1">
    <source>
        <dbReference type="SAM" id="SignalP"/>
    </source>
</evidence>
<keyword evidence="1" id="KW-0732">Signal</keyword>
<feature type="signal peptide" evidence="1">
    <location>
        <begin position="1"/>
        <end position="22"/>
    </location>
</feature>
<dbReference type="Proteomes" id="UP000321580">
    <property type="component" value="Unassembled WGS sequence"/>
</dbReference>
<organism evidence="2 3">
    <name type="scientific">Phaeodactylibacter luteus</name>
    <dbReference type="NCBI Taxonomy" id="1564516"/>
    <lineage>
        <taxon>Bacteria</taxon>
        <taxon>Pseudomonadati</taxon>
        <taxon>Bacteroidota</taxon>
        <taxon>Saprospiria</taxon>
        <taxon>Saprospirales</taxon>
        <taxon>Haliscomenobacteraceae</taxon>
        <taxon>Phaeodactylibacter</taxon>
    </lineage>
</organism>
<dbReference type="OrthoDB" id="9765926at2"/>
<dbReference type="RefSeq" id="WP_147169734.1">
    <property type="nucleotide sequence ID" value="NZ_VOOR01000131.1"/>
</dbReference>
<reference evidence="2 3" key="1">
    <citation type="submission" date="2019-08" db="EMBL/GenBank/DDBJ databases">
        <title>Genome of Phaeodactylibacter luteus.</title>
        <authorList>
            <person name="Bowman J.P."/>
        </authorList>
    </citation>
    <scope>NUCLEOTIDE SEQUENCE [LARGE SCALE GENOMIC DNA]</scope>
    <source>
        <strain evidence="2 3">KCTC 42180</strain>
    </source>
</reference>
<name>A0A5C6RH03_9BACT</name>
<dbReference type="EMBL" id="VOOR01000131">
    <property type="protein sequence ID" value="TXB57032.1"/>
    <property type="molecule type" value="Genomic_DNA"/>
</dbReference>